<feature type="compositionally biased region" description="Pro residues" evidence="1">
    <location>
        <begin position="211"/>
        <end position="221"/>
    </location>
</feature>
<dbReference type="InterPro" id="IPR011042">
    <property type="entry name" value="6-blade_b-propeller_TolB-like"/>
</dbReference>
<feature type="region of interest" description="Disordered" evidence="1">
    <location>
        <begin position="171"/>
        <end position="253"/>
    </location>
</feature>
<reference evidence="2" key="1">
    <citation type="submission" date="2020-01" db="EMBL/GenBank/DDBJ databases">
        <title>Genome sequence of Kobresia littledalei, the first chromosome-level genome in the family Cyperaceae.</title>
        <authorList>
            <person name="Qu G."/>
        </authorList>
    </citation>
    <scope>NUCLEOTIDE SEQUENCE</scope>
    <source>
        <strain evidence="2">C.B.Clarke</strain>
        <tissue evidence="2">Leaf</tissue>
    </source>
</reference>
<evidence type="ECO:0000313" key="3">
    <source>
        <dbReference type="Proteomes" id="UP000623129"/>
    </source>
</evidence>
<dbReference type="Gene3D" id="2.120.10.30">
    <property type="entry name" value="TolB, C-terminal domain"/>
    <property type="match status" value="1"/>
</dbReference>
<dbReference type="EMBL" id="SWLB01000106">
    <property type="protein sequence ID" value="KAF3320218.1"/>
    <property type="molecule type" value="Genomic_DNA"/>
</dbReference>
<dbReference type="OrthoDB" id="659384at2759"/>
<keyword evidence="3" id="KW-1185">Reference proteome</keyword>
<sequence>MDDVTEKMDEVDLLTKAGNYGWRVYDGFDLFHTNWTPGGSTPPESINPIFPTLVMRHSETHSNLGLAALVAGYVYRARRDPCLYGRFIYADLYGFDMWTTEEIPYMSGNFSSERVNFTCTASSPIPCSFVNSTTIPAFGYIYSTGSHVKPQIQAETALWLPVDTDAIPISIWNPHDDDPLLEEEDPYYPSPDDVQPPSYPPTATPIEAPSYQPPTPSPVEPPSYQQPTASPVQPPSDQQPTASPIEPPSSSPAIEVELGWSYDRPLIPELVSCLSDTPHMVPYGVVTTHTRIQAKGKPWDLLCLGSAQMLHEKNVTWYPYRAFYENNLLCRLTLEQKDLWTNHHKPKVNWSQHLAEDYQKVRYQHDHLWSPPTADDVGLGAGPWALRYAVWYQRWGMPSVYLQGHYGCQMLQHRAPVVEDSGWDRRLIGMLHDSGENINCREIKSTPRDPDQSRVAIYDDEMLLPHAEDDSGWAFHQWVLNNNA</sequence>
<comment type="caution">
    <text evidence="2">The sequence shown here is derived from an EMBL/GenBank/DDBJ whole genome shotgun (WGS) entry which is preliminary data.</text>
</comment>
<evidence type="ECO:0000256" key="1">
    <source>
        <dbReference type="SAM" id="MobiDB-lite"/>
    </source>
</evidence>
<feature type="compositionally biased region" description="Polar residues" evidence="1">
    <location>
        <begin position="225"/>
        <end position="241"/>
    </location>
</feature>
<dbReference type="Proteomes" id="UP000623129">
    <property type="component" value="Unassembled WGS sequence"/>
</dbReference>
<protein>
    <submittedName>
        <fullName evidence="2">HIPL1 protein</fullName>
    </submittedName>
</protein>
<dbReference type="PANTHER" id="PTHR19328:SF13">
    <property type="entry name" value="HIPL1 PROTEIN"/>
    <property type="match status" value="1"/>
</dbReference>
<organism evidence="2 3">
    <name type="scientific">Carex littledalei</name>
    <dbReference type="NCBI Taxonomy" id="544730"/>
    <lineage>
        <taxon>Eukaryota</taxon>
        <taxon>Viridiplantae</taxon>
        <taxon>Streptophyta</taxon>
        <taxon>Embryophyta</taxon>
        <taxon>Tracheophyta</taxon>
        <taxon>Spermatophyta</taxon>
        <taxon>Magnoliopsida</taxon>
        <taxon>Liliopsida</taxon>
        <taxon>Poales</taxon>
        <taxon>Cyperaceae</taxon>
        <taxon>Cyperoideae</taxon>
        <taxon>Cariceae</taxon>
        <taxon>Carex</taxon>
        <taxon>Carex subgen. Euthyceras</taxon>
    </lineage>
</organism>
<dbReference type="AlphaFoldDB" id="A0A833VDY1"/>
<dbReference type="PANTHER" id="PTHR19328">
    <property type="entry name" value="HEDGEHOG-INTERACTING PROTEIN"/>
    <property type="match status" value="1"/>
</dbReference>
<evidence type="ECO:0000313" key="2">
    <source>
        <dbReference type="EMBL" id="KAF3320218.1"/>
    </source>
</evidence>
<name>A0A833VDY1_9POAL</name>
<accession>A0A833VDY1</accession>
<gene>
    <name evidence="2" type="ORF">FCM35_KLT22183</name>
</gene>
<proteinExistence type="predicted"/>